<dbReference type="Gene3D" id="2.60.120.380">
    <property type="match status" value="1"/>
</dbReference>
<dbReference type="PANTHER" id="PTHR38340:SF1">
    <property type="entry name" value="S-LAYER PROTEIN"/>
    <property type="match status" value="1"/>
</dbReference>
<evidence type="ECO:0000256" key="7">
    <source>
        <dbReference type="ARBA" id="ARBA00022737"/>
    </source>
</evidence>
<dbReference type="InterPro" id="IPR011049">
    <property type="entry name" value="Serralysin-like_metalloprot_C"/>
</dbReference>
<dbReference type="InterPro" id="IPR024079">
    <property type="entry name" value="MetalloPept_cat_dom_sf"/>
</dbReference>
<dbReference type="PRINTS" id="PR00313">
    <property type="entry name" value="CABNDNGRPT"/>
</dbReference>
<name>A0ABY1NBW0_9RHOB</name>
<keyword evidence="6" id="KW-0800">Toxin</keyword>
<dbReference type="InterPro" id="IPR003995">
    <property type="entry name" value="RTX_toxin_determinant-A"/>
</dbReference>
<comment type="cofactor">
    <cofactor evidence="1">
        <name>Ca(2+)</name>
        <dbReference type="ChEBI" id="CHEBI:29108"/>
    </cofactor>
</comment>
<dbReference type="InterPro" id="IPR013858">
    <property type="entry name" value="Peptidase_M10B_C"/>
</dbReference>
<dbReference type="Gene3D" id="2.150.10.10">
    <property type="entry name" value="Serralysin-like metalloprotease, C-terminal"/>
    <property type="match status" value="4"/>
</dbReference>
<dbReference type="EMBL" id="FXTY01000001">
    <property type="protein sequence ID" value="SMP05991.1"/>
    <property type="molecule type" value="Genomic_DNA"/>
</dbReference>
<dbReference type="Proteomes" id="UP001157961">
    <property type="component" value="Unassembled WGS sequence"/>
</dbReference>
<accession>A0ABY1NBW0</accession>
<proteinExistence type="inferred from homology"/>
<protein>
    <submittedName>
        <fullName evidence="11">Serralysin</fullName>
    </submittedName>
</protein>
<dbReference type="Gene3D" id="3.40.390.10">
    <property type="entry name" value="Collagenase (Catalytic Domain)"/>
    <property type="match status" value="1"/>
</dbReference>
<evidence type="ECO:0000256" key="1">
    <source>
        <dbReference type="ARBA" id="ARBA00001913"/>
    </source>
</evidence>
<reference evidence="11 12" key="1">
    <citation type="submission" date="2017-05" db="EMBL/GenBank/DDBJ databases">
        <authorList>
            <person name="Varghese N."/>
            <person name="Submissions S."/>
        </authorList>
    </citation>
    <scope>NUCLEOTIDE SEQUENCE [LARGE SCALE GENOMIC DNA]</scope>
    <source>
        <strain evidence="11 12">DSM 29734</strain>
    </source>
</reference>
<dbReference type="RefSeq" id="WP_283424454.1">
    <property type="nucleotide sequence ID" value="NZ_FXTY01000001.1"/>
</dbReference>
<keyword evidence="7" id="KW-0677">Repeat</keyword>
<keyword evidence="8" id="KW-0843">Virulence</keyword>
<keyword evidence="12" id="KW-1185">Reference proteome</keyword>
<dbReference type="InterPro" id="IPR006026">
    <property type="entry name" value="Peptidase_Metallo"/>
</dbReference>
<evidence type="ECO:0000256" key="4">
    <source>
        <dbReference type="ARBA" id="ARBA00009490"/>
    </source>
</evidence>
<dbReference type="InterPro" id="IPR001343">
    <property type="entry name" value="Hemolysn_Ca-bd"/>
</dbReference>
<evidence type="ECO:0000256" key="3">
    <source>
        <dbReference type="ARBA" id="ARBA00004613"/>
    </source>
</evidence>
<comment type="caution">
    <text evidence="11">The sequence shown here is derived from an EMBL/GenBank/DDBJ whole genome shotgun (WGS) entry which is preliminary data.</text>
</comment>
<keyword evidence="5" id="KW-0964">Secreted</keyword>
<dbReference type="PROSITE" id="PS00330">
    <property type="entry name" value="HEMOLYSIN_CALCIUM"/>
    <property type="match status" value="6"/>
</dbReference>
<comment type="subcellular location">
    <subcellularLocation>
        <location evidence="2">Membrane</location>
    </subcellularLocation>
    <subcellularLocation>
        <location evidence="3">Secreted</location>
    </subcellularLocation>
</comment>
<keyword evidence="9" id="KW-0472">Membrane</keyword>
<sequence>MPIQNTPFATVDAPIFHEGHGDGHDDGPITTPVVGDPNGAIVPETVDAPSDITTPYSISVGDTFQGTINNTDLDYIAIDLVAGEFYQVAVSGDDPRLWVLDSNGDAFEYNDDIDYNGGNFDSFLTFEATYSGTYYFAVNGYNAVASSYSLSVDTFTPIADGSVQDMADYLTSGYWTDNGGTSRSFDTSVSNVITVNITSLSAAGQQLARWAFEAWELVADIDFQEVAGAANISFQNTDAGAWSNSSVSGGTILSSTVNVSTDWLTQFGTTLNSYSFQTYIHEIGHALGLGHQGGYNGSAEYGTDENFGNDSWQMSIMSYFDQVDSLGTDASWANIMSAMMVDIVAIQDLYGAAGAGSATAGNTVWGMNSNLGGYLGDFFNGVITVNSAVAMTIYDLNGTDLMDFRSYTDDSRIDMRAGQFSDVGGLIGNLGIAVGTVIENVYTGVGNDHVTGNDVANLIKTNEGDDWTNAGGGSDTVWGGFGHDTIYGGDGGDLLGGSNGADLLFGEKGFDTMSGGYGNDTLSGGTGADNLSGGGGNDVLKGGNGSDSLFGGLGDDSVSGGFGDDSLYGAQGEDTLNGGGGQDRLFGGDDSDVLRGGNGEDTLHGDIGGDTLNGGDGNDLLDGGNGWDFLNGGANNDTLLGGYGSDTLIGGSGDDSLVGGGGNDALNFGAGNDVGDGGLGADTFVFSTGVGSSNMVNNFSSTEGDMLSLDDALWGGAVLSAADVLNTYGADSAGNYVLTFGTDVITITGWAAQFDASMIDII</sequence>
<dbReference type="PANTHER" id="PTHR38340">
    <property type="entry name" value="S-LAYER PROTEIN"/>
    <property type="match status" value="1"/>
</dbReference>
<dbReference type="InterPro" id="IPR034033">
    <property type="entry name" value="Serralysin-like"/>
</dbReference>
<dbReference type="CDD" id="cd04277">
    <property type="entry name" value="ZnMc_serralysin_like"/>
    <property type="match status" value="1"/>
</dbReference>
<dbReference type="SMART" id="SM00235">
    <property type="entry name" value="ZnMc"/>
    <property type="match status" value="1"/>
</dbReference>
<comment type="similarity">
    <text evidence="4">Belongs to the peptidase M10B family.</text>
</comment>
<feature type="domain" description="Peptidase metallopeptidase" evidence="10">
    <location>
        <begin position="181"/>
        <end position="322"/>
    </location>
</feature>
<dbReference type="InterPro" id="IPR018511">
    <property type="entry name" value="Hemolysin-typ_Ca-bd_CS"/>
</dbReference>
<dbReference type="Pfam" id="PF00353">
    <property type="entry name" value="HemolysinCabind"/>
    <property type="match status" value="5"/>
</dbReference>
<dbReference type="SUPFAM" id="SSF51120">
    <property type="entry name" value="beta-Roll"/>
    <property type="match status" value="3"/>
</dbReference>
<evidence type="ECO:0000256" key="2">
    <source>
        <dbReference type="ARBA" id="ARBA00004370"/>
    </source>
</evidence>
<evidence type="ECO:0000259" key="10">
    <source>
        <dbReference type="SMART" id="SM00235"/>
    </source>
</evidence>
<evidence type="ECO:0000256" key="9">
    <source>
        <dbReference type="ARBA" id="ARBA00023136"/>
    </source>
</evidence>
<organism evidence="11 12">
    <name type="scientific">Shimia sagamensis</name>
    <dbReference type="NCBI Taxonomy" id="1566352"/>
    <lineage>
        <taxon>Bacteria</taxon>
        <taxon>Pseudomonadati</taxon>
        <taxon>Pseudomonadota</taxon>
        <taxon>Alphaproteobacteria</taxon>
        <taxon>Rhodobacterales</taxon>
        <taxon>Roseobacteraceae</taxon>
    </lineage>
</organism>
<dbReference type="Pfam" id="PF08548">
    <property type="entry name" value="Peptidase_M10_C"/>
    <property type="match status" value="1"/>
</dbReference>
<dbReference type="PRINTS" id="PR01488">
    <property type="entry name" value="RTXTOXINA"/>
</dbReference>
<dbReference type="InterPro" id="IPR050557">
    <property type="entry name" value="RTX_toxin/Mannuronan_C5-epim"/>
</dbReference>
<evidence type="ECO:0000256" key="5">
    <source>
        <dbReference type="ARBA" id="ARBA00022525"/>
    </source>
</evidence>
<evidence type="ECO:0000313" key="11">
    <source>
        <dbReference type="EMBL" id="SMP05991.1"/>
    </source>
</evidence>
<evidence type="ECO:0000256" key="8">
    <source>
        <dbReference type="ARBA" id="ARBA00023026"/>
    </source>
</evidence>
<evidence type="ECO:0000256" key="6">
    <source>
        <dbReference type="ARBA" id="ARBA00022656"/>
    </source>
</evidence>
<dbReference type="SUPFAM" id="SSF55486">
    <property type="entry name" value="Metalloproteases ('zincins'), catalytic domain"/>
    <property type="match status" value="1"/>
</dbReference>
<evidence type="ECO:0000313" key="12">
    <source>
        <dbReference type="Proteomes" id="UP001157961"/>
    </source>
</evidence>
<gene>
    <name evidence="11" type="ORF">SAMN06265373_101606</name>
</gene>